<dbReference type="EMBL" id="JBHLYR010000059">
    <property type="protein sequence ID" value="MFB9993941.1"/>
    <property type="molecule type" value="Genomic_DNA"/>
</dbReference>
<keyword evidence="2" id="KW-1185">Reference proteome</keyword>
<gene>
    <name evidence="1" type="ORF">ACFFLM_18460</name>
</gene>
<proteinExistence type="predicted"/>
<reference evidence="1 2" key="1">
    <citation type="submission" date="2024-09" db="EMBL/GenBank/DDBJ databases">
        <authorList>
            <person name="Sun Q."/>
            <person name="Mori K."/>
        </authorList>
    </citation>
    <scope>NUCLEOTIDE SEQUENCE [LARGE SCALE GENOMIC DNA]</scope>
    <source>
        <strain evidence="1 2">JCM 13503</strain>
    </source>
</reference>
<dbReference type="RefSeq" id="WP_380013762.1">
    <property type="nucleotide sequence ID" value="NZ_JBHLYR010000059.1"/>
</dbReference>
<dbReference type="Proteomes" id="UP001589733">
    <property type="component" value="Unassembled WGS sequence"/>
</dbReference>
<organism evidence="1 2">
    <name type="scientific">Deinococcus oregonensis</name>
    <dbReference type="NCBI Taxonomy" id="1805970"/>
    <lineage>
        <taxon>Bacteria</taxon>
        <taxon>Thermotogati</taxon>
        <taxon>Deinococcota</taxon>
        <taxon>Deinococci</taxon>
        <taxon>Deinococcales</taxon>
        <taxon>Deinococcaceae</taxon>
        <taxon>Deinococcus</taxon>
    </lineage>
</organism>
<sequence length="151" mass="16934">MRLLYTKCPACFDIGGGGLLTRFEVIATEAIFYACDQCESAWPEYEPISINYFNVITGILLENGIPIEHHKGAFREAFDDTGFILKGEELRGILYGLMAADNKTKINDPIYPSIWLVDCRRIIGINGETKVALILNRAETYILDAQPVKEV</sequence>
<evidence type="ECO:0000313" key="2">
    <source>
        <dbReference type="Proteomes" id="UP001589733"/>
    </source>
</evidence>
<accession>A0ABV6B4X9</accession>
<name>A0ABV6B4X9_9DEIO</name>
<comment type="caution">
    <text evidence="1">The sequence shown here is derived from an EMBL/GenBank/DDBJ whole genome shotgun (WGS) entry which is preliminary data.</text>
</comment>
<protein>
    <submittedName>
        <fullName evidence="1">Uncharacterized protein</fullName>
    </submittedName>
</protein>
<evidence type="ECO:0000313" key="1">
    <source>
        <dbReference type="EMBL" id="MFB9993941.1"/>
    </source>
</evidence>